<dbReference type="Proteomes" id="UP000034103">
    <property type="component" value="Chromosome"/>
</dbReference>
<protein>
    <recommendedName>
        <fullName evidence="2">histidine kinase</fullName>
        <ecNumber evidence="2">2.7.13.3</ecNumber>
    </recommendedName>
</protein>
<evidence type="ECO:0000256" key="2">
    <source>
        <dbReference type="ARBA" id="ARBA00012438"/>
    </source>
</evidence>
<dbReference type="EMBL" id="CP011304">
    <property type="protein sequence ID" value="AKE65580.1"/>
    <property type="molecule type" value="Genomic_DNA"/>
</dbReference>
<keyword evidence="3 7" id="KW-0597">Phosphoprotein</keyword>
<dbReference type="Gene3D" id="1.10.287.130">
    <property type="match status" value="1"/>
</dbReference>
<dbReference type="PATRIC" id="fig|1641812.3.peg.3346"/>
<comment type="catalytic activity">
    <reaction evidence="1">
        <text>ATP + protein L-histidine = ADP + protein N-phospho-L-histidine.</text>
        <dbReference type="EC" id="2.7.13.3"/>
    </reaction>
</comment>
<accession>A0A0F6RMH5</accession>
<dbReference type="Pfam" id="PF02518">
    <property type="entry name" value="HATPase_c"/>
    <property type="match status" value="1"/>
</dbReference>
<dbReference type="GO" id="GO:0009927">
    <property type="term" value="F:histidine phosphotransfer kinase activity"/>
    <property type="evidence" value="ECO:0007669"/>
    <property type="project" value="TreeGrafter"/>
</dbReference>
<dbReference type="AlphaFoldDB" id="A0A0F6RMH5"/>
<proteinExistence type="predicted"/>
<dbReference type="PROSITE" id="PS50110">
    <property type="entry name" value="RESPONSE_REGULATORY"/>
    <property type="match status" value="1"/>
</dbReference>
<gene>
    <name evidence="10" type="ORF">MYAER_3242</name>
</gene>
<dbReference type="PROSITE" id="PS50109">
    <property type="entry name" value="HIS_KIN"/>
    <property type="match status" value="1"/>
</dbReference>
<dbReference type="RefSeq" id="WP_046662790.1">
    <property type="nucleotide sequence ID" value="NZ_CP011304.1"/>
</dbReference>
<dbReference type="InterPro" id="IPR004358">
    <property type="entry name" value="Sig_transdc_His_kin-like_C"/>
</dbReference>
<feature type="domain" description="Histidine kinase" evidence="8">
    <location>
        <begin position="143"/>
        <end position="361"/>
    </location>
</feature>
<reference evidence="10 11" key="1">
    <citation type="journal article" date="2015" name="Genome Announc.">
        <title>Complete Genome Sequence of Microcystis aeruginosa NIES-2549, a Bloom-Forming Cyanobacterium from Lake Kasumigaura, Japan.</title>
        <authorList>
            <person name="Yamaguchi H."/>
            <person name="Suzuki S."/>
            <person name="Tanabe Y."/>
            <person name="Osana Y."/>
            <person name="Shimura Y."/>
            <person name="Ishida K."/>
            <person name="Kawachi M."/>
        </authorList>
    </citation>
    <scope>NUCLEOTIDE SEQUENCE [LARGE SCALE GENOMIC DNA]</scope>
    <source>
        <strain evidence="10 11">NIES-2549</strain>
    </source>
</reference>
<dbReference type="GO" id="GO:0000155">
    <property type="term" value="F:phosphorelay sensor kinase activity"/>
    <property type="evidence" value="ECO:0007669"/>
    <property type="project" value="InterPro"/>
</dbReference>
<dbReference type="SMART" id="SM00448">
    <property type="entry name" value="REC"/>
    <property type="match status" value="1"/>
</dbReference>
<dbReference type="SMART" id="SM00388">
    <property type="entry name" value="HisKA"/>
    <property type="match status" value="1"/>
</dbReference>
<evidence type="ECO:0000259" key="9">
    <source>
        <dbReference type="PROSITE" id="PS50110"/>
    </source>
</evidence>
<keyword evidence="10" id="KW-0675">Receptor</keyword>
<dbReference type="PANTHER" id="PTHR43047:SF72">
    <property type="entry name" value="OSMOSENSING HISTIDINE PROTEIN KINASE SLN1"/>
    <property type="match status" value="1"/>
</dbReference>
<dbReference type="InterPro" id="IPR001789">
    <property type="entry name" value="Sig_transdc_resp-reg_receiver"/>
</dbReference>
<keyword evidence="4" id="KW-0808">Transferase</keyword>
<dbReference type="Gene3D" id="3.40.50.2300">
    <property type="match status" value="1"/>
</dbReference>
<dbReference type="HOGENOM" id="CLU_000445_114_72_3"/>
<dbReference type="SUPFAM" id="SSF55874">
    <property type="entry name" value="ATPase domain of HSP90 chaperone/DNA topoisomerase II/histidine kinase"/>
    <property type="match status" value="1"/>
</dbReference>
<dbReference type="CDD" id="cd00082">
    <property type="entry name" value="HisKA"/>
    <property type="match status" value="1"/>
</dbReference>
<keyword evidence="5" id="KW-0418">Kinase</keyword>
<dbReference type="PRINTS" id="PR00344">
    <property type="entry name" value="BCTRLSENSOR"/>
</dbReference>
<feature type="modified residue" description="4-aspartylphosphate" evidence="7">
    <location>
        <position position="55"/>
    </location>
</feature>
<evidence type="ECO:0000256" key="3">
    <source>
        <dbReference type="ARBA" id="ARBA00022553"/>
    </source>
</evidence>
<dbReference type="Pfam" id="PF00512">
    <property type="entry name" value="HisKA"/>
    <property type="match status" value="1"/>
</dbReference>
<evidence type="ECO:0000256" key="5">
    <source>
        <dbReference type="ARBA" id="ARBA00022777"/>
    </source>
</evidence>
<keyword evidence="6" id="KW-0902">Two-component regulatory system</keyword>
<name>A0A0F6RMH5_MICAE</name>
<dbReference type="Gene3D" id="3.30.565.10">
    <property type="entry name" value="Histidine kinase-like ATPase, C-terminal domain"/>
    <property type="match status" value="1"/>
</dbReference>
<dbReference type="Pfam" id="PF00072">
    <property type="entry name" value="Response_reg"/>
    <property type="match status" value="1"/>
</dbReference>
<evidence type="ECO:0000256" key="7">
    <source>
        <dbReference type="PROSITE-ProRule" id="PRU00169"/>
    </source>
</evidence>
<evidence type="ECO:0000259" key="8">
    <source>
        <dbReference type="PROSITE" id="PS50109"/>
    </source>
</evidence>
<dbReference type="EC" id="2.7.13.3" evidence="2"/>
<dbReference type="PANTHER" id="PTHR43047">
    <property type="entry name" value="TWO-COMPONENT HISTIDINE PROTEIN KINASE"/>
    <property type="match status" value="1"/>
</dbReference>
<dbReference type="InterPro" id="IPR005467">
    <property type="entry name" value="His_kinase_dom"/>
</dbReference>
<sequence>MELSARVLVVDDVPENLSLIDAILQSQGFEIIKANNGVLALEKIRISPPHLILLDVMMPEIDGYQLTQKIRQDSNLPYIPILLISTDDQASVIKGLALGVDDFIRKPLHIGELIARVRSLLQLKHSIDEREQMVRIREDFVSRLTHDLRTPLVAAERMFSLMQQGVLGELSENLLEVIDAMTRNNRNLLQMVNNLLEVYLYEADRKTLDYTEVDLPAIILEVIRELQPLADEKHLPLDFLWAAKAKYTLMGDKLELRRMATNLITNAIKFTDSGSVNVSLSIDDRELKQLIFTVTDTGIGITEEEKICLFDIFPTNHQRCVSSGLGLYLSRQIIEKHRGKITVDSQLDQGTTFTVYLPLNLEYNSESRCYPPGSSLFSRN</sequence>
<dbReference type="InterPro" id="IPR011006">
    <property type="entry name" value="CheY-like_superfamily"/>
</dbReference>
<organism evidence="10 11">
    <name type="scientific">Microcystis aeruginosa NIES-2549</name>
    <dbReference type="NCBI Taxonomy" id="1641812"/>
    <lineage>
        <taxon>Bacteria</taxon>
        <taxon>Bacillati</taxon>
        <taxon>Cyanobacteriota</taxon>
        <taxon>Cyanophyceae</taxon>
        <taxon>Oscillatoriophycideae</taxon>
        <taxon>Chroococcales</taxon>
        <taxon>Microcystaceae</taxon>
        <taxon>Microcystis</taxon>
    </lineage>
</organism>
<dbReference type="InterPro" id="IPR003661">
    <property type="entry name" value="HisK_dim/P_dom"/>
</dbReference>
<dbReference type="InterPro" id="IPR036890">
    <property type="entry name" value="HATPase_C_sf"/>
</dbReference>
<evidence type="ECO:0000256" key="4">
    <source>
        <dbReference type="ARBA" id="ARBA00022679"/>
    </source>
</evidence>
<evidence type="ECO:0000256" key="1">
    <source>
        <dbReference type="ARBA" id="ARBA00000085"/>
    </source>
</evidence>
<dbReference type="GO" id="GO:0005886">
    <property type="term" value="C:plasma membrane"/>
    <property type="evidence" value="ECO:0007669"/>
    <property type="project" value="TreeGrafter"/>
</dbReference>
<dbReference type="InterPro" id="IPR003594">
    <property type="entry name" value="HATPase_dom"/>
</dbReference>
<dbReference type="SMART" id="SM00387">
    <property type="entry name" value="HATPase_c"/>
    <property type="match status" value="1"/>
</dbReference>
<evidence type="ECO:0000313" key="11">
    <source>
        <dbReference type="Proteomes" id="UP000034103"/>
    </source>
</evidence>
<feature type="domain" description="Response regulatory" evidence="9">
    <location>
        <begin position="6"/>
        <end position="121"/>
    </location>
</feature>
<dbReference type="SUPFAM" id="SSF52172">
    <property type="entry name" value="CheY-like"/>
    <property type="match status" value="1"/>
</dbReference>
<evidence type="ECO:0000256" key="6">
    <source>
        <dbReference type="ARBA" id="ARBA00023012"/>
    </source>
</evidence>
<evidence type="ECO:0000313" key="10">
    <source>
        <dbReference type="EMBL" id="AKE65580.1"/>
    </source>
</evidence>